<comment type="caution">
    <text evidence="6">The sequence shown here is derived from an EMBL/GenBank/DDBJ whole genome shotgun (WGS) entry which is preliminary data.</text>
</comment>
<evidence type="ECO:0000256" key="1">
    <source>
        <dbReference type="ARBA" id="ARBA00023015"/>
    </source>
</evidence>
<gene>
    <name evidence="6" type="ORF">BJY24_000627</name>
</gene>
<evidence type="ECO:0000256" key="4">
    <source>
        <dbReference type="PROSITE-ProRule" id="PRU00335"/>
    </source>
</evidence>
<dbReference type="Pfam" id="PF00440">
    <property type="entry name" value="TetR_N"/>
    <property type="match status" value="1"/>
</dbReference>
<dbReference type="GO" id="GO:0045892">
    <property type="term" value="P:negative regulation of DNA-templated transcription"/>
    <property type="evidence" value="ECO:0007669"/>
    <property type="project" value="UniProtKB-ARBA"/>
</dbReference>
<dbReference type="GO" id="GO:0003700">
    <property type="term" value="F:DNA-binding transcription factor activity"/>
    <property type="evidence" value="ECO:0007669"/>
    <property type="project" value="TreeGrafter"/>
</dbReference>
<reference evidence="6 7" key="1">
    <citation type="submission" date="2020-08" db="EMBL/GenBank/DDBJ databases">
        <title>Sequencing the genomes of 1000 actinobacteria strains.</title>
        <authorList>
            <person name="Klenk H.-P."/>
        </authorList>
    </citation>
    <scope>NUCLEOTIDE SEQUENCE [LARGE SCALE GENOMIC DNA]</scope>
    <source>
        <strain evidence="6 7">DSM 43582</strain>
    </source>
</reference>
<keyword evidence="1" id="KW-0805">Transcription regulation</keyword>
<dbReference type="PROSITE" id="PS50977">
    <property type="entry name" value="HTH_TETR_2"/>
    <property type="match status" value="1"/>
</dbReference>
<dbReference type="Proteomes" id="UP000540412">
    <property type="component" value="Unassembled WGS sequence"/>
</dbReference>
<evidence type="ECO:0000256" key="2">
    <source>
        <dbReference type="ARBA" id="ARBA00023125"/>
    </source>
</evidence>
<keyword evidence="7" id="KW-1185">Reference proteome</keyword>
<proteinExistence type="predicted"/>
<evidence type="ECO:0000313" key="6">
    <source>
        <dbReference type="EMBL" id="MBB5911760.1"/>
    </source>
</evidence>
<dbReference type="SUPFAM" id="SSF46689">
    <property type="entry name" value="Homeodomain-like"/>
    <property type="match status" value="1"/>
</dbReference>
<sequence length="202" mass="22492">MPTRRRLTPDQRREQLLEVGATLFAELPYEQVQMDQVAARAGVSRALLYRHFPGKRDLFAAVYRQAADRLLVASELDPADPFPTQLAMGLDAHIDYFAANRNTVLAANRTLAGDPVIQAIISEEMAVLRDRLLASAAPQGAPRRPLPSVLLSWLVFVQVMSLEWLERQDFSRAELRDTCIGALLGALGEPDPSRRHPPDGDR</sequence>
<dbReference type="GO" id="GO:0000976">
    <property type="term" value="F:transcription cis-regulatory region binding"/>
    <property type="evidence" value="ECO:0007669"/>
    <property type="project" value="TreeGrafter"/>
</dbReference>
<name>A0A7W9UGK2_9NOCA</name>
<dbReference type="PRINTS" id="PR00455">
    <property type="entry name" value="HTHTETR"/>
</dbReference>
<evidence type="ECO:0000256" key="3">
    <source>
        <dbReference type="ARBA" id="ARBA00023163"/>
    </source>
</evidence>
<dbReference type="RefSeq" id="WP_040749721.1">
    <property type="nucleotide sequence ID" value="NZ_JACHIT010000001.1"/>
</dbReference>
<feature type="DNA-binding region" description="H-T-H motif" evidence="4">
    <location>
        <begin position="33"/>
        <end position="52"/>
    </location>
</feature>
<keyword evidence="2 4" id="KW-0238">DNA-binding</keyword>
<keyword evidence="3" id="KW-0804">Transcription</keyword>
<dbReference type="InterPro" id="IPR050109">
    <property type="entry name" value="HTH-type_TetR-like_transc_reg"/>
</dbReference>
<accession>A0A7W9UGK2</accession>
<dbReference type="AlphaFoldDB" id="A0A7W9UGK2"/>
<evidence type="ECO:0000313" key="7">
    <source>
        <dbReference type="Proteomes" id="UP000540412"/>
    </source>
</evidence>
<dbReference type="PANTHER" id="PTHR30055">
    <property type="entry name" value="HTH-TYPE TRANSCRIPTIONAL REGULATOR RUTR"/>
    <property type="match status" value="1"/>
</dbReference>
<protein>
    <submittedName>
        <fullName evidence="6">AcrR family transcriptional regulator</fullName>
    </submittedName>
</protein>
<dbReference type="InterPro" id="IPR009057">
    <property type="entry name" value="Homeodomain-like_sf"/>
</dbReference>
<dbReference type="FunFam" id="1.10.10.60:FF:000141">
    <property type="entry name" value="TetR family transcriptional regulator"/>
    <property type="match status" value="1"/>
</dbReference>
<evidence type="ECO:0000259" key="5">
    <source>
        <dbReference type="PROSITE" id="PS50977"/>
    </source>
</evidence>
<dbReference type="PANTHER" id="PTHR30055:SF174">
    <property type="entry name" value="TRANSCRIPTIONAL REGULATORY PROTEIN (PROBABLY TETR-FAMILY)-RELATED"/>
    <property type="match status" value="1"/>
</dbReference>
<feature type="domain" description="HTH tetR-type" evidence="5">
    <location>
        <begin position="10"/>
        <end position="70"/>
    </location>
</feature>
<organism evidence="6 7">
    <name type="scientific">Nocardia transvalensis</name>
    <dbReference type="NCBI Taxonomy" id="37333"/>
    <lineage>
        <taxon>Bacteria</taxon>
        <taxon>Bacillati</taxon>
        <taxon>Actinomycetota</taxon>
        <taxon>Actinomycetes</taxon>
        <taxon>Mycobacteriales</taxon>
        <taxon>Nocardiaceae</taxon>
        <taxon>Nocardia</taxon>
    </lineage>
</organism>
<dbReference type="Gene3D" id="1.10.357.10">
    <property type="entry name" value="Tetracycline Repressor, domain 2"/>
    <property type="match status" value="1"/>
</dbReference>
<dbReference type="InterPro" id="IPR001647">
    <property type="entry name" value="HTH_TetR"/>
</dbReference>
<dbReference type="EMBL" id="JACHIT010000001">
    <property type="protein sequence ID" value="MBB5911760.1"/>
    <property type="molecule type" value="Genomic_DNA"/>
</dbReference>